<dbReference type="OrthoDB" id="9809324at2"/>
<dbReference type="GO" id="GO:0005524">
    <property type="term" value="F:ATP binding"/>
    <property type="evidence" value="ECO:0007669"/>
    <property type="project" value="UniProtKB-KW"/>
</dbReference>
<gene>
    <name evidence="2" type="ORF">DKY63_21180</name>
</gene>
<dbReference type="PANTHER" id="PTHR40396:SF1">
    <property type="entry name" value="ATPASE AAA-TYPE CORE DOMAIN-CONTAINING PROTEIN"/>
    <property type="match status" value="1"/>
</dbReference>
<reference evidence="2 3" key="1">
    <citation type="submission" date="2018-05" db="EMBL/GenBank/DDBJ databases">
        <title>Whole genome sequence of Pseudomonas putida JBC17.</title>
        <authorList>
            <person name="Lee Y.H."/>
            <person name="David K."/>
        </authorList>
    </citation>
    <scope>NUCLEOTIDE SEQUENCE [LARGE SCALE GENOMIC DNA]</scope>
    <source>
        <strain evidence="2 3">JBC17</strain>
    </source>
</reference>
<evidence type="ECO:0000313" key="2">
    <source>
        <dbReference type="EMBL" id="AWY42278.1"/>
    </source>
</evidence>
<proteinExistence type="predicted"/>
<dbReference type="GO" id="GO:0016887">
    <property type="term" value="F:ATP hydrolysis activity"/>
    <property type="evidence" value="ECO:0007669"/>
    <property type="project" value="InterPro"/>
</dbReference>
<keyword evidence="2" id="KW-0547">Nucleotide-binding</keyword>
<dbReference type="SUPFAM" id="SSF52540">
    <property type="entry name" value="P-loop containing nucleoside triphosphate hydrolases"/>
    <property type="match status" value="1"/>
</dbReference>
<dbReference type="RefSeq" id="WP_110965869.1">
    <property type="nucleotide sequence ID" value="NZ_CP029693.1"/>
</dbReference>
<keyword evidence="2" id="KW-0067">ATP-binding</keyword>
<accession>A0A2Z4RPQ8</accession>
<evidence type="ECO:0000313" key="3">
    <source>
        <dbReference type="Proteomes" id="UP000250299"/>
    </source>
</evidence>
<name>A0A2Z4RPQ8_PSEPU</name>
<dbReference type="CDD" id="cd00267">
    <property type="entry name" value="ABC_ATPase"/>
    <property type="match status" value="1"/>
</dbReference>
<dbReference type="InterPro" id="IPR003959">
    <property type="entry name" value="ATPase_AAA_core"/>
</dbReference>
<dbReference type="EMBL" id="CP029693">
    <property type="protein sequence ID" value="AWY42278.1"/>
    <property type="molecule type" value="Genomic_DNA"/>
</dbReference>
<protein>
    <submittedName>
        <fullName evidence="2">ATP-binding protein</fullName>
    </submittedName>
</protein>
<dbReference type="InterPro" id="IPR027417">
    <property type="entry name" value="P-loop_NTPase"/>
</dbReference>
<feature type="domain" description="ATPase AAA-type core" evidence="1">
    <location>
        <begin position="51"/>
        <end position="364"/>
    </location>
</feature>
<sequence>MLIEFSVENFKSIRERQTISMVASNYYKEFLNENTFEVGSEEAFPRLLKTAVIYGPNASGKSSLVDAMTFMDWMVCFSANESQADDEIAVLPFKLSKVSREADSEFEISFFEEGIRYQFGFTANSERVTSEWLYAYPSGHQQKWYQRDYDIETDSYSYVWSKLFQGGRRRTDWRLNTRPNTLFLASAIQLNNEQLKPVFNWFRRRLATLDPTTLNWNFTVDKFETKKDDILSFLSHADLCIADIQIDRKKFDPSQIPDAMPKILKEEFIKTMSGREIAEPKFYLESIDGSGLIEFDDDEISAGTKALFNFAGPWLDVISSDRILFVDELDSSLHPLVVHQLIKILHSKGSKAQVIFTTHDTSVLGQGILRRDQIWMIEKDRKQSSVLTPLSDYSVREDEALEKGYLAGRYGGIPFVKDYSHGE</sequence>
<dbReference type="Proteomes" id="UP000250299">
    <property type="component" value="Chromosome"/>
</dbReference>
<dbReference type="AlphaFoldDB" id="A0A2Z4RPQ8"/>
<dbReference type="PANTHER" id="PTHR40396">
    <property type="entry name" value="ATPASE-LIKE PROTEIN"/>
    <property type="match status" value="1"/>
</dbReference>
<dbReference type="Gene3D" id="3.40.50.300">
    <property type="entry name" value="P-loop containing nucleotide triphosphate hydrolases"/>
    <property type="match status" value="1"/>
</dbReference>
<dbReference type="Pfam" id="PF13304">
    <property type="entry name" value="AAA_21"/>
    <property type="match status" value="1"/>
</dbReference>
<evidence type="ECO:0000259" key="1">
    <source>
        <dbReference type="Pfam" id="PF13304"/>
    </source>
</evidence>
<organism evidence="2 3">
    <name type="scientific">Pseudomonas putida</name>
    <name type="common">Arthrobacter siderocapsulatus</name>
    <dbReference type="NCBI Taxonomy" id="303"/>
    <lineage>
        <taxon>Bacteria</taxon>
        <taxon>Pseudomonadati</taxon>
        <taxon>Pseudomonadota</taxon>
        <taxon>Gammaproteobacteria</taxon>
        <taxon>Pseudomonadales</taxon>
        <taxon>Pseudomonadaceae</taxon>
        <taxon>Pseudomonas</taxon>
    </lineage>
</organism>